<accession>A0A2N1MNC2</accession>
<dbReference type="VEuPathDB" id="FungiDB:RhiirFUN_005389"/>
<proteinExistence type="predicted"/>
<feature type="region of interest" description="Disordered" evidence="1">
    <location>
        <begin position="113"/>
        <end position="146"/>
    </location>
</feature>
<feature type="compositionally biased region" description="Basic and acidic residues" evidence="1">
    <location>
        <begin position="113"/>
        <end position="124"/>
    </location>
</feature>
<dbReference type="VEuPathDB" id="FungiDB:FUN_013568"/>
<organism evidence="2 3">
    <name type="scientific">Rhizophagus irregularis</name>
    <dbReference type="NCBI Taxonomy" id="588596"/>
    <lineage>
        <taxon>Eukaryota</taxon>
        <taxon>Fungi</taxon>
        <taxon>Fungi incertae sedis</taxon>
        <taxon>Mucoromycota</taxon>
        <taxon>Glomeromycotina</taxon>
        <taxon>Glomeromycetes</taxon>
        <taxon>Glomerales</taxon>
        <taxon>Glomeraceae</taxon>
        <taxon>Rhizophagus</taxon>
    </lineage>
</organism>
<evidence type="ECO:0000313" key="3">
    <source>
        <dbReference type="Proteomes" id="UP000233469"/>
    </source>
</evidence>
<gene>
    <name evidence="2" type="ORF">RhiirC2_717184</name>
</gene>
<dbReference type="EMBL" id="LLXL01001719">
    <property type="protein sequence ID" value="PKK63152.1"/>
    <property type="molecule type" value="Genomic_DNA"/>
</dbReference>
<evidence type="ECO:0000313" key="2">
    <source>
        <dbReference type="EMBL" id="PKK63152.1"/>
    </source>
</evidence>
<dbReference type="AlphaFoldDB" id="A0A2N1MNC2"/>
<evidence type="ECO:0000256" key="1">
    <source>
        <dbReference type="SAM" id="MobiDB-lite"/>
    </source>
</evidence>
<reference evidence="2 3" key="1">
    <citation type="submission" date="2016-04" db="EMBL/GenBank/DDBJ databases">
        <title>Genome analyses suggest a sexual origin of heterokaryosis in a supposedly ancient asexual fungus.</title>
        <authorList>
            <person name="Ropars J."/>
            <person name="Sedzielewska K."/>
            <person name="Noel J."/>
            <person name="Charron P."/>
            <person name="Farinelli L."/>
            <person name="Marton T."/>
            <person name="Kruger M."/>
            <person name="Pelin A."/>
            <person name="Brachmann A."/>
            <person name="Corradi N."/>
        </authorList>
    </citation>
    <scope>NUCLEOTIDE SEQUENCE [LARGE SCALE GENOMIC DNA]</scope>
    <source>
        <strain evidence="2 3">C2</strain>
    </source>
</reference>
<reference evidence="2 3" key="2">
    <citation type="submission" date="2017-10" db="EMBL/GenBank/DDBJ databases">
        <title>Extensive intraspecific genome diversity in a model arbuscular mycorrhizal fungus.</title>
        <authorList>
            <person name="Chen E.C.H."/>
            <person name="Morin E."/>
            <person name="Baudet D."/>
            <person name="Noel J."/>
            <person name="Ndikumana S."/>
            <person name="Charron P."/>
            <person name="St-Onge C."/>
            <person name="Giorgi J."/>
            <person name="Grigoriev I.V."/>
            <person name="Roux C."/>
            <person name="Martin F.M."/>
            <person name="Corradi N."/>
        </authorList>
    </citation>
    <scope>NUCLEOTIDE SEQUENCE [LARGE SCALE GENOMIC DNA]</scope>
    <source>
        <strain evidence="2 3">C2</strain>
    </source>
</reference>
<dbReference type="VEuPathDB" id="FungiDB:RhiirA1_436285"/>
<name>A0A2N1MNC2_9GLOM</name>
<comment type="caution">
    <text evidence="2">The sequence shown here is derived from an EMBL/GenBank/DDBJ whole genome shotgun (WGS) entry which is preliminary data.</text>
</comment>
<sequence>MSVKPCLDPVNLYFESTPVSEWSYMGFLEALKTNCVSEVRSLADQKSIWRKRYYTYLSNVLIEEQNGISKERATFLIQQNIFDKQSQIDALNVLEATHNQKCEKYVDKVNSRSSKRDKMAKGEEADTSFGHKRSYDNKLPSTSSKKLAEEDITQEDVLNSVSEVSDIFRKTKFPVYYEKLKSIWHTRDAEANYYIIDMGDEETLNQVHELLSDNELNFLSERLSLTDENECISTEARRYITLFDEIIEEGNYDDDDIEGENNDITDERNSEEFEKAIAKMKRKVHQLDSLSKKFHYLSNTFPIPAESYDQSETPNIFVIKSVSSHFDTITKMNGLMRNTPERTWTAHGRARALVKGKTKFSNAFAKEGKG</sequence>
<protein>
    <submittedName>
        <fullName evidence="2">Uncharacterized protein</fullName>
    </submittedName>
</protein>
<dbReference type="Proteomes" id="UP000233469">
    <property type="component" value="Unassembled WGS sequence"/>
</dbReference>